<dbReference type="PANTHER" id="PTHR10422:SF38">
    <property type="entry name" value="CYTOCHROME B SUBUNIT OF NITRIC OXIDE REDUCTASE"/>
    <property type="match status" value="1"/>
</dbReference>
<feature type="transmembrane region" description="Helical" evidence="1">
    <location>
        <begin position="510"/>
        <end position="536"/>
    </location>
</feature>
<dbReference type="KEGG" id="pnd:Pla175_31450"/>
<dbReference type="Proteomes" id="UP000317429">
    <property type="component" value="Chromosome"/>
</dbReference>
<dbReference type="InterPro" id="IPR054309">
    <property type="entry name" value="NorB_cytochrome_c-like"/>
</dbReference>
<evidence type="ECO:0000259" key="2">
    <source>
        <dbReference type="Pfam" id="PF22085"/>
    </source>
</evidence>
<dbReference type="Gene3D" id="1.20.210.10">
    <property type="entry name" value="Cytochrome c oxidase-like, subunit I domain"/>
    <property type="match status" value="1"/>
</dbReference>
<feature type="transmembrane region" description="Helical" evidence="1">
    <location>
        <begin position="748"/>
        <end position="769"/>
    </location>
</feature>
<dbReference type="GO" id="GO:0009060">
    <property type="term" value="P:aerobic respiration"/>
    <property type="evidence" value="ECO:0007669"/>
    <property type="project" value="InterPro"/>
</dbReference>
<feature type="transmembrane region" description="Helical" evidence="1">
    <location>
        <begin position="577"/>
        <end position="598"/>
    </location>
</feature>
<sequence>MRYRGLWIGFASVVVLSFAVLGYYGFEIYRLAPPIPERVATPEGNVLWTGQDIKDGQNVWQSIGGQQLGSIWGHGAYVAPDWSADWLHRECLWLLNHWSQQTHGQPFAELDPETRAPLLVRLREELRTNTYDPETGDTLVSADRAQAAKAIGGYYAALFGDAAQFPDDVKDLADGRMTPPELRGAYAIPANTIRDPERQEKMNAFFFWTAWACAAERPQEGGGAPIDLEAAATSAGGPVTYTNNWPSEHLVGNTPSGPIIVWSVLSFVLLLAGIGALAWYYAVINHHAGEDEPDLPRHDPLLALTPTPSMKATEKYFWVVIALILVQVGLGAVTAHYGVEGEGFYGIPLAEWLPYSVTRTWHTQLAVFWIATAWLATGLFIAPAVSGHEPRWQRAGVNLLFVCLLAIVVGSLFGTWYGTRQQMGYEMNFWFGHQGYEYVELGRFWQYFLLIGLFLWLGLMCRALWPAFRQPGEHKHLLAMFVVASAAIALFYAAGIMWHRQTNLAIAEYWRWWVVHLWVEGFFEVFATVVIAFLFTRMGLLRTATATAAVLFSSTIFLFGGIIGTFHHLYFTGTPTPILALGATFSALEVVPLVLIGFEAYENLSLARARKWVAAYKWPIYFFVAVAFWNLVGAGLFGFLINPPIALYYMQGLNTTAVHGHTALFGVYGMLGIGLTLFCLKGLAARNAWRTRTLALSFWAMNIGLALMVLISVLPVGLLQTWASVDRGLWYARSAEFMQSDGMDTLRWLRVVGDTIFALGIVGLGWFVVGLKTGWSITPEEDAIFETSALAPAAAD</sequence>
<keyword evidence="4" id="KW-1185">Reference proteome</keyword>
<feature type="transmembrane region" description="Helical" evidence="1">
    <location>
        <begin position="618"/>
        <end position="641"/>
    </location>
</feature>
<dbReference type="Pfam" id="PF22085">
    <property type="entry name" value="NorB_cytochrome_c-like"/>
    <property type="match status" value="1"/>
</dbReference>
<feature type="transmembrane region" description="Helical" evidence="1">
    <location>
        <begin position="661"/>
        <end position="684"/>
    </location>
</feature>
<dbReference type="GO" id="GO:0004129">
    <property type="term" value="F:cytochrome-c oxidase activity"/>
    <property type="evidence" value="ECO:0007669"/>
    <property type="project" value="InterPro"/>
</dbReference>
<feature type="transmembrane region" description="Helical" evidence="1">
    <location>
        <begin position="7"/>
        <end position="26"/>
    </location>
</feature>
<feature type="transmembrane region" description="Helical" evidence="1">
    <location>
        <begin position="477"/>
        <end position="498"/>
    </location>
</feature>
<feature type="transmembrane region" description="Helical" evidence="1">
    <location>
        <begin position="548"/>
        <end position="571"/>
    </location>
</feature>
<feature type="transmembrane region" description="Helical" evidence="1">
    <location>
        <begin position="444"/>
        <end position="465"/>
    </location>
</feature>
<dbReference type="AlphaFoldDB" id="A0A518DE49"/>
<name>A0A518DE49_9BACT</name>
<dbReference type="RefSeq" id="WP_145286880.1">
    <property type="nucleotide sequence ID" value="NZ_CP036291.1"/>
</dbReference>
<feature type="transmembrane region" description="Helical" evidence="1">
    <location>
        <begin position="259"/>
        <end position="282"/>
    </location>
</feature>
<accession>A0A518DE49</accession>
<dbReference type="EMBL" id="CP036291">
    <property type="protein sequence ID" value="QDU89750.1"/>
    <property type="molecule type" value="Genomic_DNA"/>
</dbReference>
<protein>
    <submittedName>
        <fullName evidence="3">Nitric oxide reductase subunit B</fullName>
        <ecNumber evidence="3">1.7.2.5</ecNumber>
    </submittedName>
</protein>
<gene>
    <name evidence="3" type="primary">norB</name>
    <name evidence="3" type="ORF">Pla175_31450</name>
</gene>
<keyword evidence="1" id="KW-1133">Transmembrane helix</keyword>
<dbReference type="GO" id="GO:0016966">
    <property type="term" value="F:nitric oxide reductase activity"/>
    <property type="evidence" value="ECO:0007669"/>
    <property type="project" value="UniProtKB-EC"/>
</dbReference>
<feature type="transmembrane region" description="Helical" evidence="1">
    <location>
        <begin position="366"/>
        <end position="385"/>
    </location>
</feature>
<dbReference type="EC" id="1.7.2.5" evidence="3"/>
<dbReference type="InterPro" id="IPR000883">
    <property type="entry name" value="Cyt_C_Oxase_1"/>
</dbReference>
<feature type="transmembrane region" description="Helical" evidence="1">
    <location>
        <begin position="397"/>
        <end position="417"/>
    </location>
</feature>
<dbReference type="InterPro" id="IPR036927">
    <property type="entry name" value="Cyt_c_oxase-like_su1_sf"/>
</dbReference>
<keyword evidence="1" id="KW-0812">Transmembrane</keyword>
<dbReference type="GO" id="GO:0016020">
    <property type="term" value="C:membrane"/>
    <property type="evidence" value="ECO:0007669"/>
    <property type="project" value="InterPro"/>
</dbReference>
<keyword evidence="3" id="KW-0560">Oxidoreductase</keyword>
<organism evidence="3 4">
    <name type="scientific">Pirellulimonas nuda</name>
    <dbReference type="NCBI Taxonomy" id="2528009"/>
    <lineage>
        <taxon>Bacteria</taxon>
        <taxon>Pseudomonadati</taxon>
        <taxon>Planctomycetota</taxon>
        <taxon>Planctomycetia</taxon>
        <taxon>Pirellulales</taxon>
        <taxon>Lacipirellulaceae</taxon>
        <taxon>Pirellulimonas</taxon>
    </lineage>
</organism>
<feature type="transmembrane region" description="Helical" evidence="1">
    <location>
        <begin position="316"/>
        <end position="339"/>
    </location>
</feature>
<keyword evidence="1" id="KW-0472">Membrane</keyword>
<dbReference type="OrthoDB" id="9767153at2"/>
<dbReference type="PANTHER" id="PTHR10422">
    <property type="entry name" value="CYTOCHROME C OXIDASE SUBUNIT 1"/>
    <property type="match status" value="1"/>
</dbReference>
<feature type="domain" description="Nitric oxide reductase subunit B cytochrome c-like" evidence="2">
    <location>
        <begin position="36"/>
        <end position="220"/>
    </location>
</feature>
<dbReference type="SUPFAM" id="SSF81442">
    <property type="entry name" value="Cytochrome c oxidase subunit I-like"/>
    <property type="match status" value="1"/>
</dbReference>
<dbReference type="Pfam" id="PF00115">
    <property type="entry name" value="COX1"/>
    <property type="match status" value="1"/>
</dbReference>
<feature type="transmembrane region" description="Helical" evidence="1">
    <location>
        <begin position="696"/>
        <end position="719"/>
    </location>
</feature>
<reference evidence="3 4" key="1">
    <citation type="submission" date="2019-02" db="EMBL/GenBank/DDBJ databases">
        <title>Deep-cultivation of Planctomycetes and their phenomic and genomic characterization uncovers novel biology.</title>
        <authorList>
            <person name="Wiegand S."/>
            <person name="Jogler M."/>
            <person name="Boedeker C."/>
            <person name="Pinto D."/>
            <person name="Vollmers J."/>
            <person name="Rivas-Marin E."/>
            <person name="Kohn T."/>
            <person name="Peeters S.H."/>
            <person name="Heuer A."/>
            <person name="Rast P."/>
            <person name="Oberbeckmann S."/>
            <person name="Bunk B."/>
            <person name="Jeske O."/>
            <person name="Meyerdierks A."/>
            <person name="Storesund J.E."/>
            <person name="Kallscheuer N."/>
            <person name="Luecker S."/>
            <person name="Lage O.M."/>
            <person name="Pohl T."/>
            <person name="Merkel B.J."/>
            <person name="Hornburger P."/>
            <person name="Mueller R.-W."/>
            <person name="Bruemmer F."/>
            <person name="Labrenz M."/>
            <person name="Spormann A.M."/>
            <person name="Op den Camp H."/>
            <person name="Overmann J."/>
            <person name="Amann R."/>
            <person name="Jetten M.S.M."/>
            <person name="Mascher T."/>
            <person name="Medema M.H."/>
            <person name="Devos D.P."/>
            <person name="Kaster A.-K."/>
            <person name="Ovreas L."/>
            <person name="Rohde M."/>
            <person name="Galperin M.Y."/>
            <person name="Jogler C."/>
        </authorList>
    </citation>
    <scope>NUCLEOTIDE SEQUENCE [LARGE SCALE GENOMIC DNA]</scope>
    <source>
        <strain evidence="3 4">Pla175</strain>
    </source>
</reference>
<evidence type="ECO:0000313" key="4">
    <source>
        <dbReference type="Proteomes" id="UP000317429"/>
    </source>
</evidence>
<dbReference type="GO" id="GO:0020037">
    <property type="term" value="F:heme binding"/>
    <property type="evidence" value="ECO:0007669"/>
    <property type="project" value="InterPro"/>
</dbReference>
<evidence type="ECO:0000256" key="1">
    <source>
        <dbReference type="SAM" id="Phobius"/>
    </source>
</evidence>
<proteinExistence type="predicted"/>
<evidence type="ECO:0000313" key="3">
    <source>
        <dbReference type="EMBL" id="QDU89750.1"/>
    </source>
</evidence>